<sequence length="308" mass="34677">MSALDDSSFTYVKEKIRDKRKYFHKLRLALACIAQYAAIRTKAGPTKYINGALAELSLYNPFCQGRQYSAARITVQNGPDSIQVGWRVDPSLYGDSRTQLFINTQAGRSRCFNKGCPGFVIVNTEIPLGFVYSETSSRGGPVYEVQLCLSRDLVNGNWWLLVEDNTAIGFWPKQIFSGLADLASYANWLTSIINGGGEFVDASNTETFTNKRTSYDVIDVPRAGGQFRHLVLVLKAKTVSDRLVLSKHVLRSIPKILFQRKWNLVWEGRNKLALLECDEVEMLLRFPKNEDVVSVEQTGTSHLVIHSR</sequence>
<dbReference type="Proteomes" id="UP000585474">
    <property type="component" value="Unassembled WGS sequence"/>
</dbReference>
<dbReference type="PANTHER" id="PTHR31589">
    <property type="entry name" value="PROTEIN, PUTATIVE (DUF239)-RELATED-RELATED"/>
    <property type="match status" value="1"/>
</dbReference>
<gene>
    <name evidence="2" type="ORF">Acr_00g0022810</name>
</gene>
<organism evidence="2 3">
    <name type="scientific">Actinidia rufa</name>
    <dbReference type="NCBI Taxonomy" id="165716"/>
    <lineage>
        <taxon>Eukaryota</taxon>
        <taxon>Viridiplantae</taxon>
        <taxon>Streptophyta</taxon>
        <taxon>Embryophyta</taxon>
        <taxon>Tracheophyta</taxon>
        <taxon>Spermatophyta</taxon>
        <taxon>Magnoliopsida</taxon>
        <taxon>eudicotyledons</taxon>
        <taxon>Gunneridae</taxon>
        <taxon>Pentapetalae</taxon>
        <taxon>asterids</taxon>
        <taxon>Ericales</taxon>
        <taxon>Actinidiaceae</taxon>
        <taxon>Actinidia</taxon>
    </lineage>
</organism>
<keyword evidence="3" id="KW-1185">Reference proteome</keyword>
<dbReference type="InterPro" id="IPR004314">
    <property type="entry name" value="Neprosin"/>
</dbReference>
<feature type="domain" description="Neprosin PEP catalytic" evidence="1">
    <location>
        <begin position="29"/>
        <end position="278"/>
    </location>
</feature>
<dbReference type="Gene3D" id="3.90.1320.10">
    <property type="entry name" value="Outer-capsid protein sigma 3, large lobe"/>
    <property type="match status" value="1"/>
</dbReference>
<keyword evidence="2" id="KW-0808">Transferase</keyword>
<dbReference type="GO" id="GO:0032259">
    <property type="term" value="P:methylation"/>
    <property type="evidence" value="ECO:0007669"/>
    <property type="project" value="UniProtKB-KW"/>
</dbReference>
<dbReference type="AlphaFoldDB" id="A0A7J0DCN1"/>
<dbReference type="PANTHER" id="PTHR31589:SF223">
    <property type="entry name" value="PROTEIN, PUTATIVE (DUF239)-RELATED"/>
    <property type="match status" value="1"/>
</dbReference>
<name>A0A7J0DCN1_9ERIC</name>
<dbReference type="EMBL" id="BJWL01000161">
    <property type="protein sequence ID" value="GFS32441.1"/>
    <property type="molecule type" value="Genomic_DNA"/>
</dbReference>
<dbReference type="GO" id="GO:0008168">
    <property type="term" value="F:methyltransferase activity"/>
    <property type="evidence" value="ECO:0007669"/>
    <property type="project" value="UniProtKB-KW"/>
</dbReference>
<dbReference type="OrthoDB" id="1858978at2759"/>
<evidence type="ECO:0000313" key="3">
    <source>
        <dbReference type="Proteomes" id="UP000585474"/>
    </source>
</evidence>
<protein>
    <submittedName>
        <fullName evidence="2">Domains rearranged methylase 1</fullName>
    </submittedName>
</protein>
<dbReference type="Pfam" id="PF03080">
    <property type="entry name" value="Neprosin"/>
    <property type="match status" value="1"/>
</dbReference>
<accession>A0A7J0DCN1</accession>
<comment type="caution">
    <text evidence="2">The sequence shown here is derived from an EMBL/GenBank/DDBJ whole genome shotgun (WGS) entry which is preliminary data.</text>
</comment>
<keyword evidence="2" id="KW-0489">Methyltransferase</keyword>
<evidence type="ECO:0000259" key="1">
    <source>
        <dbReference type="PROSITE" id="PS52045"/>
    </source>
</evidence>
<proteinExistence type="predicted"/>
<dbReference type="PROSITE" id="PS52045">
    <property type="entry name" value="NEPROSIN_PEP_CD"/>
    <property type="match status" value="1"/>
</dbReference>
<reference evidence="3" key="1">
    <citation type="submission" date="2019-07" db="EMBL/GenBank/DDBJ databases">
        <title>De Novo Assembly of kiwifruit Actinidia rufa.</title>
        <authorList>
            <person name="Sugita-Konishi S."/>
            <person name="Sato K."/>
            <person name="Mori E."/>
            <person name="Abe Y."/>
            <person name="Kisaki G."/>
            <person name="Hamano K."/>
            <person name="Suezawa K."/>
            <person name="Otani M."/>
            <person name="Fukuda T."/>
            <person name="Manabe T."/>
            <person name="Gomi K."/>
            <person name="Tabuchi M."/>
            <person name="Akimitsu K."/>
            <person name="Kataoka I."/>
        </authorList>
    </citation>
    <scope>NUCLEOTIDE SEQUENCE [LARGE SCALE GENOMIC DNA]</scope>
    <source>
        <strain evidence="3">cv. Fuchu</strain>
    </source>
</reference>
<evidence type="ECO:0000313" key="2">
    <source>
        <dbReference type="EMBL" id="GFS32441.1"/>
    </source>
</evidence>
<dbReference type="InterPro" id="IPR053168">
    <property type="entry name" value="Glutamic_endopeptidase"/>
</dbReference>